<feature type="region of interest" description="Disordered" evidence="3">
    <location>
        <begin position="149"/>
        <end position="179"/>
    </location>
</feature>
<keyword evidence="2" id="KW-0539">Nucleus</keyword>
<dbReference type="PANTHER" id="PTHR47659">
    <property type="entry name" value="ZN(II)2CYS6 TRANSCRIPTION FACTOR (EUROFUNG)-RELATED"/>
    <property type="match status" value="1"/>
</dbReference>
<dbReference type="Proteomes" id="UP000789342">
    <property type="component" value="Unassembled WGS sequence"/>
</dbReference>
<dbReference type="GO" id="GO:0000981">
    <property type="term" value="F:DNA-binding transcription factor activity, RNA polymerase II-specific"/>
    <property type="evidence" value="ECO:0007669"/>
    <property type="project" value="InterPro"/>
</dbReference>
<comment type="caution">
    <text evidence="5">The sequence shown here is derived from an EMBL/GenBank/DDBJ whole genome shotgun (WGS) entry which is preliminary data.</text>
</comment>
<evidence type="ECO:0000313" key="5">
    <source>
        <dbReference type="EMBL" id="CAG8508722.1"/>
    </source>
</evidence>
<protein>
    <submittedName>
        <fullName evidence="5">3686_t:CDS:1</fullName>
    </submittedName>
</protein>
<feature type="region of interest" description="Disordered" evidence="3">
    <location>
        <begin position="266"/>
        <end position="341"/>
    </location>
</feature>
<feature type="compositionally biased region" description="Basic residues" evidence="3">
    <location>
        <begin position="149"/>
        <end position="162"/>
    </location>
</feature>
<dbReference type="SMART" id="SM00066">
    <property type="entry name" value="GAL4"/>
    <property type="match status" value="1"/>
</dbReference>
<accession>A0A9N9F499</accession>
<feature type="compositionally biased region" description="Polar residues" evidence="3">
    <location>
        <begin position="165"/>
        <end position="176"/>
    </location>
</feature>
<feature type="region of interest" description="Disordered" evidence="3">
    <location>
        <begin position="428"/>
        <end position="489"/>
    </location>
</feature>
<dbReference type="InterPro" id="IPR001138">
    <property type="entry name" value="Zn2Cys6_DnaBD"/>
</dbReference>
<feature type="compositionally biased region" description="Polar residues" evidence="3">
    <location>
        <begin position="285"/>
        <end position="296"/>
    </location>
</feature>
<keyword evidence="1" id="KW-0479">Metal-binding</keyword>
<evidence type="ECO:0000256" key="2">
    <source>
        <dbReference type="ARBA" id="ARBA00023242"/>
    </source>
</evidence>
<feature type="region of interest" description="Disordered" evidence="3">
    <location>
        <begin position="24"/>
        <end position="62"/>
    </location>
</feature>
<name>A0A9N9F499_9GLOM</name>
<dbReference type="PROSITE" id="PS50048">
    <property type="entry name" value="ZN2_CY6_FUNGAL_2"/>
    <property type="match status" value="1"/>
</dbReference>
<feature type="compositionally biased region" description="Polar residues" evidence="3">
    <location>
        <begin position="386"/>
        <end position="396"/>
    </location>
</feature>
<feature type="domain" description="Zn(2)-C6 fungal-type" evidence="4">
    <location>
        <begin position="112"/>
        <end position="143"/>
    </location>
</feature>
<dbReference type="CDD" id="cd00067">
    <property type="entry name" value="GAL4"/>
    <property type="match status" value="1"/>
</dbReference>
<evidence type="ECO:0000256" key="3">
    <source>
        <dbReference type="SAM" id="MobiDB-lite"/>
    </source>
</evidence>
<dbReference type="AlphaFoldDB" id="A0A9N9F499"/>
<feature type="compositionally biased region" description="Basic and acidic residues" evidence="3">
    <location>
        <begin position="322"/>
        <end position="338"/>
    </location>
</feature>
<feature type="region of interest" description="Disordered" evidence="3">
    <location>
        <begin position="353"/>
        <end position="396"/>
    </location>
</feature>
<evidence type="ECO:0000313" key="6">
    <source>
        <dbReference type="Proteomes" id="UP000789342"/>
    </source>
</evidence>
<feature type="compositionally biased region" description="Basic and acidic residues" evidence="3">
    <location>
        <begin position="353"/>
        <end position="371"/>
    </location>
</feature>
<proteinExistence type="predicted"/>
<feature type="compositionally biased region" description="Polar residues" evidence="3">
    <location>
        <begin position="304"/>
        <end position="321"/>
    </location>
</feature>
<feature type="compositionally biased region" description="Basic and acidic residues" evidence="3">
    <location>
        <begin position="443"/>
        <end position="454"/>
    </location>
</feature>
<reference evidence="5" key="1">
    <citation type="submission" date="2021-06" db="EMBL/GenBank/DDBJ databases">
        <authorList>
            <person name="Kallberg Y."/>
            <person name="Tangrot J."/>
            <person name="Rosling A."/>
        </authorList>
    </citation>
    <scope>NUCLEOTIDE SEQUENCE</scope>
    <source>
        <strain evidence="5">CL551</strain>
    </source>
</reference>
<feature type="compositionally biased region" description="Polar residues" evidence="3">
    <location>
        <begin position="28"/>
        <end position="45"/>
    </location>
</feature>
<organism evidence="5 6">
    <name type="scientific">Acaulospora morrowiae</name>
    <dbReference type="NCBI Taxonomy" id="94023"/>
    <lineage>
        <taxon>Eukaryota</taxon>
        <taxon>Fungi</taxon>
        <taxon>Fungi incertae sedis</taxon>
        <taxon>Mucoromycota</taxon>
        <taxon>Glomeromycotina</taxon>
        <taxon>Glomeromycetes</taxon>
        <taxon>Diversisporales</taxon>
        <taxon>Acaulosporaceae</taxon>
        <taxon>Acaulospora</taxon>
    </lineage>
</organism>
<keyword evidence="6" id="KW-1185">Reference proteome</keyword>
<gene>
    <name evidence="5" type="ORF">AMORRO_LOCUS3617</name>
</gene>
<dbReference type="GO" id="GO:0008270">
    <property type="term" value="F:zinc ion binding"/>
    <property type="evidence" value="ECO:0007669"/>
    <property type="project" value="InterPro"/>
</dbReference>
<evidence type="ECO:0000256" key="1">
    <source>
        <dbReference type="ARBA" id="ARBA00022723"/>
    </source>
</evidence>
<dbReference type="InterPro" id="IPR050335">
    <property type="entry name" value="ERT1_acuK_gluconeogen_tf"/>
</dbReference>
<dbReference type="OrthoDB" id="5575144at2759"/>
<sequence>MVLKNFRFDEKRLGSVEKDLEFARKMQDNNMSEGSSSSAQYSLENQQQQSSSPPPQKTSAAFQPFTTTPQATNCLNQLPQGAAYAYIPNTIGGPVSQPASGVKTKRKQVKNACVNCQKACKKCDDGRPCQRCIKYELTETCQNSIRKERKKGIKRGPYKRRQQQRESATSADTNKSPCPEVVTPVTASIMFPVIPPSDPNAPPANPNPNPIPIPVTLQLPNFQPQTVAMQSTTPNSAIPSNIGQFVMIPATTGTTSYYVLVPPSCLQQQQQHPPPPSSNSTSAQGRRQSLSQTENIPKSKVEQSKVTNNEILGISNKATVKSSDRKNSTSPGGEKENEGANLSVLSQVCSDMLDKSQDDSRQSDDESKEKVPSANIEISKDAKFSPQASGECTSNDNLKVQNDVTILDEAKEKQSSAMVEEIADSGTKEITEDKKISPSMSNTDKEHINFKDVNPKQQVQSSISTTNDDGLVPINQTEEGDYHPSPRSPPTFSIPTVGSDTLYFQIPPNSYPVTPASHVPIKREVPFNDANSTTDYKHTGVSLCNGQAQFPNHIDVFPHQPSISQPYYHHRQNVQALSRSRNSESFNQLYTRYPVNAPTPYPSFVYKPVHNIASGSNSGSDASLQGKQNFPNY</sequence>
<dbReference type="EMBL" id="CAJVPV010001808">
    <property type="protein sequence ID" value="CAG8508722.1"/>
    <property type="molecule type" value="Genomic_DNA"/>
</dbReference>
<dbReference type="PANTHER" id="PTHR47659:SF1">
    <property type="entry name" value="TRANSCRIPTION ACTIVATOR OF GLUCONEOGENESIS ERT1"/>
    <property type="match status" value="1"/>
</dbReference>
<feature type="compositionally biased region" description="Polar residues" evidence="3">
    <location>
        <begin position="455"/>
        <end position="468"/>
    </location>
</feature>
<evidence type="ECO:0000259" key="4">
    <source>
        <dbReference type="PROSITE" id="PS50048"/>
    </source>
</evidence>